<evidence type="ECO:0000313" key="1">
    <source>
        <dbReference type="EMBL" id="APD19431.1"/>
    </source>
</evidence>
<keyword evidence="2" id="KW-1185">Reference proteome</keyword>
<sequence>MSNLNMPLAVLRPELTAEHKAKFKQLGFNEIDMSMEGEVSLILTDDGAGKGERAWTIGAPAFLIKMQVAMGNGTIFDTVDDLIAALDADTPRA</sequence>
<reference evidence="1 2" key="1">
    <citation type="submission" date="2016-11" db="EMBL/GenBank/DDBJ databases">
        <title>The complete genome sequence of Acinetobacter baumannii SH-Ab 15519 phage.</title>
        <authorList>
            <person name="Luo T."/>
            <person name="Yang Y."/>
            <person name="Wang Y."/>
            <person name="He P."/>
        </authorList>
    </citation>
    <scope>NUCLEOTIDE SEQUENCE [LARGE SCALE GENOMIC DNA]</scope>
</reference>
<evidence type="ECO:0000313" key="2">
    <source>
        <dbReference type="Proteomes" id="UP000223166"/>
    </source>
</evidence>
<dbReference type="Proteomes" id="UP000223166">
    <property type="component" value="Segment"/>
</dbReference>
<protein>
    <submittedName>
        <fullName evidence="1">Uncharacterized protein</fullName>
    </submittedName>
</protein>
<organism evidence="1 2">
    <name type="scientific">Acinetobacter phage SH-Ab 15519</name>
    <dbReference type="NCBI Taxonomy" id="1916127"/>
    <lineage>
        <taxon>Viruses</taxon>
        <taxon>Duplodnaviria</taxon>
        <taxon>Heunggongvirae</taxon>
        <taxon>Uroviricota</taxon>
        <taxon>Caudoviricetes</taxon>
        <taxon>Autographivirales</taxon>
        <taxon>Autoscriptoviridae</taxon>
        <taxon>Beijerinckvirinae</taxon>
        <taxon>Friunavirus</taxon>
        <taxon>Friunavirus fv15519</taxon>
    </lineage>
</organism>
<dbReference type="EMBL" id="KY082667">
    <property type="protein sequence ID" value="APD19431.1"/>
    <property type="molecule type" value="Genomic_DNA"/>
</dbReference>
<dbReference type="OrthoDB" id="32965at10239"/>
<name>A0A240EX11_9CAUD</name>
<accession>A0A240EX11</accession>
<proteinExistence type="predicted"/>
<gene>
    <name evidence="1" type="ORF">519_00036</name>
</gene>